<evidence type="ECO:0000313" key="4">
    <source>
        <dbReference type="Proteomes" id="UP000784294"/>
    </source>
</evidence>
<gene>
    <name evidence="3" type="ORF">PXEA_LOCUS13092</name>
</gene>
<keyword evidence="1" id="KW-0479">Metal-binding</keyword>
<dbReference type="InterPro" id="IPR038173">
    <property type="entry name" value="COE_DBD_sf"/>
</dbReference>
<dbReference type="PANTHER" id="PTHR10747">
    <property type="entry name" value="TRANSCRIPTION FACTOR COE FAMILY MEMBER"/>
    <property type="match status" value="1"/>
</dbReference>
<name>A0A3S5BV08_9PLAT</name>
<dbReference type="GO" id="GO:0003677">
    <property type="term" value="F:DNA binding"/>
    <property type="evidence" value="ECO:0007669"/>
    <property type="project" value="UniProtKB-KW"/>
</dbReference>
<dbReference type="Pfam" id="PF16422">
    <property type="entry name" value="COE1_DBD"/>
    <property type="match status" value="1"/>
</dbReference>
<keyword evidence="1" id="KW-0863">Zinc-finger</keyword>
<keyword evidence="1" id="KW-0804">Transcription</keyword>
<organism evidence="3 4">
    <name type="scientific">Protopolystoma xenopodis</name>
    <dbReference type="NCBI Taxonomy" id="117903"/>
    <lineage>
        <taxon>Eukaryota</taxon>
        <taxon>Metazoa</taxon>
        <taxon>Spiralia</taxon>
        <taxon>Lophotrochozoa</taxon>
        <taxon>Platyhelminthes</taxon>
        <taxon>Monogenea</taxon>
        <taxon>Polyopisthocotylea</taxon>
        <taxon>Polystomatidea</taxon>
        <taxon>Polystomatidae</taxon>
        <taxon>Protopolystoma</taxon>
    </lineage>
</organism>
<keyword evidence="1" id="KW-0217">Developmental protein</keyword>
<comment type="caution">
    <text evidence="3">The sequence shown here is derived from an EMBL/GenBank/DDBJ whole genome shotgun (WGS) entry which is preliminary data.</text>
</comment>
<keyword evidence="4" id="KW-1185">Reference proteome</keyword>
<dbReference type="EMBL" id="CAAALY010042568">
    <property type="protein sequence ID" value="VEL19652.1"/>
    <property type="molecule type" value="Genomic_DNA"/>
</dbReference>
<evidence type="ECO:0000256" key="1">
    <source>
        <dbReference type="RuleBase" id="RU004489"/>
    </source>
</evidence>
<keyword evidence="1" id="KW-0805">Transcription regulation</keyword>
<dbReference type="Gene3D" id="2.60.40.3180">
    <property type="entry name" value="Transcription factor COE1, DNA-binding domain"/>
    <property type="match status" value="1"/>
</dbReference>
<dbReference type="OrthoDB" id="25246at2759"/>
<accession>A0A3S5BV08</accession>
<reference evidence="3" key="1">
    <citation type="submission" date="2018-11" db="EMBL/GenBank/DDBJ databases">
        <authorList>
            <consortium name="Pathogen Informatics"/>
        </authorList>
    </citation>
    <scope>NUCLEOTIDE SEQUENCE</scope>
</reference>
<keyword evidence="1" id="KW-0539">Nucleus</keyword>
<dbReference type="GO" id="GO:0008270">
    <property type="term" value="F:zinc ion binding"/>
    <property type="evidence" value="ECO:0007669"/>
    <property type="project" value="UniProtKB-KW"/>
</dbReference>
<keyword evidence="1" id="KW-0862">Zinc</keyword>
<dbReference type="Proteomes" id="UP000784294">
    <property type="component" value="Unassembled WGS sequence"/>
</dbReference>
<dbReference type="GO" id="GO:0005634">
    <property type="term" value="C:nucleus"/>
    <property type="evidence" value="ECO:0007669"/>
    <property type="project" value="UniProtKB-SubCell"/>
</dbReference>
<dbReference type="InterPro" id="IPR003523">
    <property type="entry name" value="Transcription_factor_COE"/>
</dbReference>
<dbReference type="GO" id="GO:0006355">
    <property type="term" value="P:regulation of DNA-templated transcription"/>
    <property type="evidence" value="ECO:0007669"/>
    <property type="project" value="InterPro"/>
</dbReference>
<sequence>MEQDELLQRARTISASRASLLLPQPPSQLGVYACLQEVNEIGLKVASAYRETTSRNASTYPQHLPRMEVVSARFEKHPPNNLRKSNFFHFILALYDQNRHPVEIERAVFVDFVEKDKVSQFLTMHTLLASLQYPNKKETISFYANQFRYSSATLASWLITCKITFRQMPKLSIPMARLQ</sequence>
<feature type="domain" description="Transcription factor COE DNA-binding" evidence="2">
    <location>
        <begin position="69"/>
        <end position="119"/>
    </location>
</feature>
<dbReference type="InterPro" id="IPR032200">
    <property type="entry name" value="COE_DBD"/>
</dbReference>
<protein>
    <recommendedName>
        <fullName evidence="2">Transcription factor COE DNA-binding domain-containing protein</fullName>
    </recommendedName>
</protein>
<dbReference type="AlphaFoldDB" id="A0A3S5BV08"/>
<evidence type="ECO:0000259" key="2">
    <source>
        <dbReference type="Pfam" id="PF16422"/>
    </source>
</evidence>
<keyword evidence="1" id="KW-0238">DNA-binding</keyword>
<evidence type="ECO:0000313" key="3">
    <source>
        <dbReference type="EMBL" id="VEL19652.1"/>
    </source>
</evidence>
<comment type="subcellular location">
    <subcellularLocation>
        <location evidence="1">Nucleus</location>
    </subcellularLocation>
</comment>
<comment type="similarity">
    <text evidence="1">Belongs to the COE family.</text>
</comment>
<proteinExistence type="inferred from homology"/>